<keyword evidence="3" id="KW-1185">Reference proteome</keyword>
<evidence type="ECO:0000313" key="3">
    <source>
        <dbReference type="Proteomes" id="UP000011115"/>
    </source>
</evidence>
<dbReference type="HOGENOM" id="CLU_163672_0_0_1"/>
<dbReference type="AlphaFoldDB" id="M1DYJ2"/>
<feature type="region of interest" description="Disordered" evidence="1">
    <location>
        <begin position="1"/>
        <end position="20"/>
    </location>
</feature>
<reference evidence="2" key="2">
    <citation type="submission" date="2015-06" db="UniProtKB">
        <authorList>
            <consortium name="EnsemblPlants"/>
        </authorList>
    </citation>
    <scope>IDENTIFICATION</scope>
    <source>
        <strain evidence="2">DM1-3 516 R44</strain>
    </source>
</reference>
<dbReference type="EnsemblPlants" id="PGSC0003DMT400096480">
    <property type="protein sequence ID" value="PGSC0003DMT400096480"/>
    <property type="gene ID" value="PGSC0003DMG400046051"/>
</dbReference>
<proteinExistence type="predicted"/>
<evidence type="ECO:0000313" key="2">
    <source>
        <dbReference type="EnsemblPlants" id="PGSC0003DMT400096480"/>
    </source>
</evidence>
<evidence type="ECO:0000256" key="1">
    <source>
        <dbReference type="SAM" id="MobiDB-lite"/>
    </source>
</evidence>
<name>M1DYJ2_SOLTU</name>
<reference evidence="3" key="1">
    <citation type="journal article" date="2011" name="Nature">
        <title>Genome sequence and analysis of the tuber crop potato.</title>
        <authorList>
            <consortium name="The Potato Genome Sequencing Consortium"/>
        </authorList>
    </citation>
    <scope>NUCLEOTIDE SEQUENCE [LARGE SCALE GENOMIC DNA]</scope>
    <source>
        <strain evidence="3">cv. DM1-3 516 R44</strain>
    </source>
</reference>
<evidence type="ECO:0008006" key="4">
    <source>
        <dbReference type="Google" id="ProtNLM"/>
    </source>
</evidence>
<sequence>MAGPMDLRSDHEPWSRYSASSSRIDWLPISISAASVIMPPRRAYAKNVNACNANTVPPVPEHEVSNAEFQNAIQILAQSVTHQINQKAPIPTNTNVGSAAARV</sequence>
<dbReference type="PaxDb" id="4113-PGSC0003DMT400096480"/>
<protein>
    <recommendedName>
        <fullName evidence="4">Gag-pol polyprotein</fullName>
    </recommendedName>
</protein>
<dbReference type="Proteomes" id="UP000011115">
    <property type="component" value="Unassembled WGS sequence"/>
</dbReference>
<organism evidence="2 3">
    <name type="scientific">Solanum tuberosum</name>
    <name type="common">Potato</name>
    <dbReference type="NCBI Taxonomy" id="4113"/>
    <lineage>
        <taxon>Eukaryota</taxon>
        <taxon>Viridiplantae</taxon>
        <taxon>Streptophyta</taxon>
        <taxon>Embryophyta</taxon>
        <taxon>Tracheophyta</taxon>
        <taxon>Spermatophyta</taxon>
        <taxon>Magnoliopsida</taxon>
        <taxon>eudicotyledons</taxon>
        <taxon>Gunneridae</taxon>
        <taxon>Pentapetalae</taxon>
        <taxon>asterids</taxon>
        <taxon>lamiids</taxon>
        <taxon>Solanales</taxon>
        <taxon>Solanaceae</taxon>
        <taxon>Solanoideae</taxon>
        <taxon>Solaneae</taxon>
        <taxon>Solanum</taxon>
    </lineage>
</organism>
<dbReference type="Gramene" id="PGSC0003DMT400096480">
    <property type="protein sequence ID" value="PGSC0003DMT400096480"/>
    <property type="gene ID" value="PGSC0003DMG400046051"/>
</dbReference>
<accession>M1DYJ2</accession>
<dbReference type="InParanoid" id="M1DYJ2"/>